<dbReference type="Gene3D" id="3.40.50.2000">
    <property type="entry name" value="Glycogen Phosphorylase B"/>
    <property type="match status" value="2"/>
</dbReference>
<dbReference type="RefSeq" id="WP_197454840.1">
    <property type="nucleotide sequence ID" value="NZ_CP151726.1"/>
</dbReference>
<dbReference type="AlphaFoldDB" id="A0A5C6APW4"/>
<keyword evidence="2" id="KW-0808">Transferase</keyword>
<dbReference type="EC" id="2.4.1.250" evidence="2"/>
<dbReference type="CDD" id="cd03809">
    <property type="entry name" value="GT4_MtfB-like"/>
    <property type="match status" value="1"/>
</dbReference>
<gene>
    <name evidence="2" type="primary">mshA_5</name>
    <name evidence="2" type="ORF">Pla52n_46430</name>
</gene>
<dbReference type="SUPFAM" id="SSF53756">
    <property type="entry name" value="UDP-Glycosyltransferase/glycogen phosphorylase"/>
    <property type="match status" value="1"/>
</dbReference>
<evidence type="ECO:0000313" key="2">
    <source>
        <dbReference type="EMBL" id="TWU01269.1"/>
    </source>
</evidence>
<sequence length="360" mass="40825">MHVLIDGLVFENNYQIGIWRLFFEIMSRTSRDVRYTLLLAKKPEQPIPEGVEVATAFHRKSIKKHQVAARCKRKIDKRLASKRFPDAIWHSTFFSSDPRTNGKSIVTLYDMIAERCFLMGGEWCEQQRVAKLNALKASSEVLSISHSTANELRRFYPELGRRTSVIPMGFEHIRIDKSTETESSADQYALFVGSRDSYKNFEIVLEAISSPDWPNELSLRVVGAPVSELEKSLIDYYSVSGLVKNDGRVEDKELAKLYRGAHCFIFPSLCEGFGIPVLEAQANSCLPVLSDTEIFREVAGDGAIFFNPRDSRTLVEAVRRSLDTLHRSSVIDAAESNLRRFSWDDAAAKVLEAYVRVSEE</sequence>
<keyword evidence="3" id="KW-1185">Reference proteome</keyword>
<dbReference type="PANTHER" id="PTHR46401:SF8">
    <property type="entry name" value="BLL6006 PROTEIN"/>
    <property type="match status" value="1"/>
</dbReference>
<dbReference type="EMBL" id="SJPN01000005">
    <property type="protein sequence ID" value="TWU01269.1"/>
    <property type="molecule type" value="Genomic_DNA"/>
</dbReference>
<comment type="caution">
    <text evidence="2">The sequence shown here is derived from an EMBL/GenBank/DDBJ whole genome shotgun (WGS) entry which is preliminary data.</text>
</comment>
<dbReference type="Proteomes" id="UP000320176">
    <property type="component" value="Unassembled WGS sequence"/>
</dbReference>
<organism evidence="2 3">
    <name type="scientific">Stieleria varia</name>
    <dbReference type="NCBI Taxonomy" id="2528005"/>
    <lineage>
        <taxon>Bacteria</taxon>
        <taxon>Pseudomonadati</taxon>
        <taxon>Planctomycetota</taxon>
        <taxon>Planctomycetia</taxon>
        <taxon>Pirellulales</taxon>
        <taxon>Pirellulaceae</taxon>
        <taxon>Stieleria</taxon>
    </lineage>
</organism>
<protein>
    <submittedName>
        <fullName evidence="2">D-inositol-3-phosphate glycosyltransferase</fullName>
        <ecNumber evidence="2">2.4.1.250</ecNumber>
    </submittedName>
</protein>
<name>A0A5C6APW4_9BACT</name>
<dbReference type="InterPro" id="IPR001296">
    <property type="entry name" value="Glyco_trans_1"/>
</dbReference>
<proteinExistence type="predicted"/>
<accession>A0A5C6APW4</accession>
<dbReference type="GO" id="GO:0102710">
    <property type="term" value="F:D-inositol-3-phosphate glycosyltransferase activity"/>
    <property type="evidence" value="ECO:0007669"/>
    <property type="project" value="UniProtKB-EC"/>
</dbReference>
<keyword evidence="2" id="KW-0328">Glycosyltransferase</keyword>
<dbReference type="Pfam" id="PF00534">
    <property type="entry name" value="Glycos_transf_1"/>
    <property type="match status" value="1"/>
</dbReference>
<evidence type="ECO:0000259" key="1">
    <source>
        <dbReference type="Pfam" id="PF00534"/>
    </source>
</evidence>
<evidence type="ECO:0000313" key="3">
    <source>
        <dbReference type="Proteomes" id="UP000320176"/>
    </source>
</evidence>
<feature type="domain" description="Glycosyl transferase family 1" evidence="1">
    <location>
        <begin position="182"/>
        <end position="323"/>
    </location>
</feature>
<reference evidence="2 3" key="1">
    <citation type="submission" date="2019-02" db="EMBL/GenBank/DDBJ databases">
        <title>Deep-cultivation of Planctomycetes and their phenomic and genomic characterization uncovers novel biology.</title>
        <authorList>
            <person name="Wiegand S."/>
            <person name="Jogler M."/>
            <person name="Boedeker C."/>
            <person name="Pinto D."/>
            <person name="Vollmers J."/>
            <person name="Rivas-Marin E."/>
            <person name="Kohn T."/>
            <person name="Peeters S.H."/>
            <person name="Heuer A."/>
            <person name="Rast P."/>
            <person name="Oberbeckmann S."/>
            <person name="Bunk B."/>
            <person name="Jeske O."/>
            <person name="Meyerdierks A."/>
            <person name="Storesund J.E."/>
            <person name="Kallscheuer N."/>
            <person name="Luecker S."/>
            <person name="Lage O.M."/>
            <person name="Pohl T."/>
            <person name="Merkel B.J."/>
            <person name="Hornburger P."/>
            <person name="Mueller R.-W."/>
            <person name="Bruemmer F."/>
            <person name="Labrenz M."/>
            <person name="Spormann A.M."/>
            <person name="Op Den Camp H."/>
            <person name="Overmann J."/>
            <person name="Amann R."/>
            <person name="Jetten M.S.M."/>
            <person name="Mascher T."/>
            <person name="Medema M.H."/>
            <person name="Devos D.P."/>
            <person name="Kaster A.-K."/>
            <person name="Ovreas L."/>
            <person name="Rohde M."/>
            <person name="Galperin M.Y."/>
            <person name="Jogler C."/>
        </authorList>
    </citation>
    <scope>NUCLEOTIDE SEQUENCE [LARGE SCALE GENOMIC DNA]</scope>
    <source>
        <strain evidence="2 3">Pla52n</strain>
    </source>
</reference>
<dbReference type="PANTHER" id="PTHR46401">
    <property type="entry name" value="GLYCOSYLTRANSFERASE WBBK-RELATED"/>
    <property type="match status" value="1"/>
</dbReference>